<dbReference type="InterPro" id="IPR036388">
    <property type="entry name" value="WH-like_DNA-bd_sf"/>
</dbReference>
<feature type="domain" description="Transcription regulator PadR N-terminal" evidence="1">
    <location>
        <begin position="7"/>
        <end position="81"/>
    </location>
</feature>
<evidence type="ECO:0000313" key="3">
    <source>
        <dbReference type="Proteomes" id="UP001172708"/>
    </source>
</evidence>
<accession>A0ABT8GFW5</accession>
<proteinExistence type="predicted"/>
<protein>
    <submittedName>
        <fullName evidence="2">PadR family transcriptional regulator</fullName>
    </submittedName>
</protein>
<organism evidence="2 3">
    <name type="scientific">Demequina muriae</name>
    <dbReference type="NCBI Taxonomy" id="3051664"/>
    <lineage>
        <taxon>Bacteria</taxon>
        <taxon>Bacillati</taxon>
        <taxon>Actinomycetota</taxon>
        <taxon>Actinomycetes</taxon>
        <taxon>Micrococcales</taxon>
        <taxon>Demequinaceae</taxon>
        <taxon>Demequina</taxon>
    </lineage>
</organism>
<dbReference type="Pfam" id="PF03551">
    <property type="entry name" value="PadR"/>
    <property type="match status" value="1"/>
</dbReference>
<dbReference type="Gene3D" id="1.10.10.10">
    <property type="entry name" value="Winged helix-like DNA-binding domain superfamily/Winged helix DNA-binding domain"/>
    <property type="match status" value="1"/>
</dbReference>
<comment type="caution">
    <text evidence="2">The sequence shown here is derived from an EMBL/GenBank/DDBJ whole genome shotgun (WGS) entry which is preliminary data.</text>
</comment>
<dbReference type="InterPro" id="IPR036390">
    <property type="entry name" value="WH_DNA-bd_sf"/>
</dbReference>
<dbReference type="PANTHER" id="PTHR43252">
    <property type="entry name" value="TRANSCRIPTIONAL REGULATOR YQJI"/>
    <property type="match status" value="1"/>
</dbReference>
<dbReference type="EMBL" id="JAUHQA010000001">
    <property type="protein sequence ID" value="MDN4479836.1"/>
    <property type="molecule type" value="Genomic_DNA"/>
</dbReference>
<keyword evidence="3" id="KW-1185">Reference proteome</keyword>
<dbReference type="InterPro" id="IPR005149">
    <property type="entry name" value="Tscrpt_reg_PadR_N"/>
</dbReference>
<dbReference type="RefSeq" id="WP_301141060.1">
    <property type="nucleotide sequence ID" value="NZ_JAUHQA010000001.1"/>
</dbReference>
<reference evidence="2" key="1">
    <citation type="submission" date="2023-06" db="EMBL/GenBank/DDBJ databases">
        <title>Egi l300058.</title>
        <authorList>
            <person name="Gao L."/>
            <person name="Fang B.-Z."/>
            <person name="Li W.-J."/>
        </authorList>
    </citation>
    <scope>NUCLEOTIDE SEQUENCE</scope>
    <source>
        <strain evidence="2">EGI L300058</strain>
    </source>
</reference>
<evidence type="ECO:0000259" key="1">
    <source>
        <dbReference type="Pfam" id="PF03551"/>
    </source>
</evidence>
<gene>
    <name evidence="2" type="ORF">QQX02_02705</name>
</gene>
<dbReference type="Proteomes" id="UP001172708">
    <property type="component" value="Unassembled WGS sequence"/>
</dbReference>
<dbReference type="PANTHER" id="PTHR43252:SF6">
    <property type="entry name" value="NEGATIVE TRANSCRIPTION REGULATOR PADR"/>
    <property type="match status" value="1"/>
</dbReference>
<sequence length="176" mass="19683">MDRSLALLGLMSTGPTHGYDLKTRYDSIFGSSRAIAFGQIYATLSRMIRDGLIEQIGQEPGSGPDRKRYAVTEAGRSRLAEWLREPDTPSPTLQSNLFAKTILALVLDDDADALLDIQRHAHLARMRELTTAKSGAPLLDRLAIDHALFQIEADLRWIDLTSARLTDMRKEVRRHG</sequence>
<name>A0ABT8GFW5_9MICO</name>
<dbReference type="SUPFAM" id="SSF46785">
    <property type="entry name" value="Winged helix' DNA-binding domain"/>
    <property type="match status" value="1"/>
</dbReference>
<evidence type="ECO:0000313" key="2">
    <source>
        <dbReference type="EMBL" id="MDN4479836.1"/>
    </source>
</evidence>